<dbReference type="AlphaFoldDB" id="A0A376LD22"/>
<dbReference type="Proteomes" id="UP000254877">
    <property type="component" value="Unassembled WGS sequence"/>
</dbReference>
<organism evidence="1 2">
    <name type="scientific">Escherichia coli</name>
    <dbReference type="NCBI Taxonomy" id="562"/>
    <lineage>
        <taxon>Bacteria</taxon>
        <taxon>Pseudomonadati</taxon>
        <taxon>Pseudomonadota</taxon>
        <taxon>Gammaproteobacteria</taxon>
        <taxon>Enterobacterales</taxon>
        <taxon>Enterobacteriaceae</taxon>
        <taxon>Escherichia</taxon>
    </lineage>
</organism>
<accession>A0A376LD22</accession>
<gene>
    <name evidence="1" type="primary">gadW_2</name>
    <name evidence="1" type="ORF">NCTC7928_02809</name>
</gene>
<proteinExistence type="predicted"/>
<evidence type="ECO:0000313" key="1">
    <source>
        <dbReference type="EMBL" id="STF42183.1"/>
    </source>
</evidence>
<evidence type="ECO:0000313" key="2">
    <source>
        <dbReference type="Proteomes" id="UP000254877"/>
    </source>
</evidence>
<dbReference type="EMBL" id="UGAB01000002">
    <property type="protein sequence ID" value="STF42183.1"/>
    <property type="molecule type" value="Genomic_DNA"/>
</dbReference>
<name>A0A376LD22_ECOLX</name>
<sequence>MTHVCSVILVRRSFDIYHEQQKISLHNESILLLDKNLATILRFVHRIRDDWISMS</sequence>
<reference evidence="1 2" key="1">
    <citation type="submission" date="2018-06" db="EMBL/GenBank/DDBJ databases">
        <authorList>
            <consortium name="Pathogen Informatics"/>
            <person name="Doyle S."/>
        </authorList>
    </citation>
    <scope>NUCLEOTIDE SEQUENCE [LARGE SCALE GENOMIC DNA]</scope>
    <source>
        <strain evidence="1 2">NCTC7928</strain>
    </source>
</reference>
<protein>
    <submittedName>
        <fullName evidence="1">AraC family transcriptional regulator</fullName>
    </submittedName>
</protein>